<dbReference type="InterPro" id="IPR000504">
    <property type="entry name" value="RRM_dom"/>
</dbReference>
<dbReference type="InterPro" id="IPR035979">
    <property type="entry name" value="RBD_domain_sf"/>
</dbReference>
<sequence length="712" mass="78065">MDSDAAELLGGDLRSLLAPEEVVDRLVSTVRDADVAQALFWLRQLEKSGKGDLINQGHTETGMSAIVTAGSKEQSRAAAILVRVLAAKGAKLPDVTQSSEWIEQVESWAIEMLEGGLEKENEGAERDARMLLEMSYDDAEQWCRENLPPPERRDDEGADQLDDGYISDEALRAMSAPPADQKPDGQPSARSSTVDIVQGQRASSPPELRPPVRAAGRPVKAEPAEPVEPAEPADIIDLTASRSPSPDPKEEEVEASLADGAPTSPGTSPHQKKRSRSRSPDANARRTREREPQPEARAHLRVDNLPADFTDNDLVRLFEGVPGVIDAETHRNAETGVLWGFVSLVSIATAQHAHAMKDGTYARPNETRALQLKIYSADGQPMDPHRPVEPVTNNVNGWSQNYQNRHPQDQQQFPQGGGGFNGPPQGGFYRAPRPRVPIIFTAAELAARVYCGSLRYGVTYEEVGSLFSGRAGVQAHVLKVMHSQDKSHSFAFVKLPDAITAQHAIRNLHGTMHDGHLLQIEPVNELGHRWRFSLTLHGLPLRWQYRNVSDFLIQHIGSFAGLRVNPPSMYTMSSRAELRVQVELRYETELRWAFGELNGRVVDGRQITCEVDQPWVRKKMETEIAFQNLQQSMLAGSSASVNGEYDPHNPGSSRSGAAQRSQTYDQAFPALDGGATPGGGRRPPPPPPPPQQVPVEADDDVNPFAFTRLSAA</sequence>
<accession>A0A061AW78</accession>
<keyword evidence="1 2" id="KW-0694">RNA-binding</keyword>
<feature type="region of interest" description="Disordered" evidence="3">
    <location>
        <begin position="637"/>
        <end position="712"/>
    </location>
</feature>
<dbReference type="GO" id="GO:0003729">
    <property type="term" value="F:mRNA binding"/>
    <property type="evidence" value="ECO:0007669"/>
    <property type="project" value="TreeGrafter"/>
</dbReference>
<gene>
    <name evidence="5" type="ORF">RHTO0S_06e01882g</name>
</gene>
<dbReference type="PANTHER" id="PTHR48025">
    <property type="entry name" value="OS02G0815200 PROTEIN"/>
    <property type="match status" value="1"/>
</dbReference>
<protein>
    <submittedName>
        <fullName evidence="5">RHTO0S06e01882g1_1</fullName>
    </submittedName>
</protein>
<organism evidence="5">
    <name type="scientific">Rhodotorula toruloides</name>
    <name type="common">Yeast</name>
    <name type="synonym">Rhodosporidium toruloides</name>
    <dbReference type="NCBI Taxonomy" id="5286"/>
    <lineage>
        <taxon>Eukaryota</taxon>
        <taxon>Fungi</taxon>
        <taxon>Dikarya</taxon>
        <taxon>Basidiomycota</taxon>
        <taxon>Pucciniomycotina</taxon>
        <taxon>Microbotryomycetes</taxon>
        <taxon>Sporidiobolales</taxon>
        <taxon>Sporidiobolaceae</taxon>
        <taxon>Rhodotorula</taxon>
    </lineage>
</organism>
<dbReference type="CDD" id="cd00590">
    <property type="entry name" value="RRM_SF"/>
    <property type="match status" value="1"/>
</dbReference>
<feature type="compositionally biased region" description="Basic and acidic residues" evidence="3">
    <location>
        <begin position="283"/>
        <end position="297"/>
    </location>
</feature>
<dbReference type="SMART" id="SM00360">
    <property type="entry name" value="RRM"/>
    <property type="match status" value="2"/>
</dbReference>
<evidence type="ECO:0000259" key="4">
    <source>
        <dbReference type="PROSITE" id="PS50102"/>
    </source>
</evidence>
<evidence type="ECO:0000256" key="2">
    <source>
        <dbReference type="PROSITE-ProRule" id="PRU00176"/>
    </source>
</evidence>
<dbReference type="OrthoDB" id="79941at2759"/>
<feature type="region of interest" description="Disordered" evidence="3">
    <location>
        <begin position="176"/>
        <end position="297"/>
    </location>
</feature>
<name>A0A061AW78_RHOTO</name>
<evidence type="ECO:0000256" key="1">
    <source>
        <dbReference type="ARBA" id="ARBA00022884"/>
    </source>
</evidence>
<evidence type="ECO:0000313" key="5">
    <source>
        <dbReference type="EMBL" id="CDR41442.1"/>
    </source>
</evidence>
<dbReference type="EMBL" id="LK052941">
    <property type="protein sequence ID" value="CDR41442.1"/>
    <property type="molecule type" value="Genomic_DNA"/>
</dbReference>
<proteinExistence type="predicted"/>
<feature type="domain" description="RRM" evidence="4">
    <location>
        <begin position="447"/>
        <end position="525"/>
    </location>
</feature>
<dbReference type="Pfam" id="PF00076">
    <property type="entry name" value="RRM_1"/>
    <property type="match status" value="2"/>
</dbReference>
<dbReference type="InterPro" id="IPR050502">
    <property type="entry name" value="Euk_RNA-bind_prot"/>
</dbReference>
<dbReference type="AlphaFoldDB" id="A0A061AW78"/>
<feature type="compositionally biased region" description="Polar residues" evidence="3">
    <location>
        <begin position="188"/>
        <end position="203"/>
    </location>
</feature>
<dbReference type="InterPro" id="IPR012677">
    <property type="entry name" value="Nucleotide-bd_a/b_plait_sf"/>
</dbReference>
<evidence type="ECO:0000256" key="3">
    <source>
        <dbReference type="SAM" id="MobiDB-lite"/>
    </source>
</evidence>
<feature type="compositionally biased region" description="Pro residues" evidence="3">
    <location>
        <begin position="682"/>
        <end position="692"/>
    </location>
</feature>
<feature type="compositionally biased region" description="Polar residues" evidence="3">
    <location>
        <begin position="650"/>
        <end position="665"/>
    </location>
</feature>
<dbReference type="PANTHER" id="PTHR48025:SF1">
    <property type="entry name" value="RRM DOMAIN-CONTAINING PROTEIN"/>
    <property type="match status" value="1"/>
</dbReference>
<dbReference type="GO" id="GO:0005634">
    <property type="term" value="C:nucleus"/>
    <property type="evidence" value="ECO:0007669"/>
    <property type="project" value="TreeGrafter"/>
</dbReference>
<dbReference type="PROSITE" id="PS50102">
    <property type="entry name" value="RRM"/>
    <property type="match status" value="1"/>
</dbReference>
<reference evidence="5" key="1">
    <citation type="journal article" date="2014" name="Genome Announc.">
        <title>Draft genome sequence of Rhodosporidium toruloides CECT1137, an oleaginous yeast of biotechnological interest.</title>
        <authorList>
            <person name="Morin N."/>
            <person name="Calcas X."/>
            <person name="Devillers H."/>
            <person name="Durrens P."/>
            <person name="Sherman D.J."/>
            <person name="Nicaud J.-M."/>
            <person name="Neuveglise C."/>
        </authorList>
    </citation>
    <scope>NUCLEOTIDE SEQUENCE</scope>
    <source>
        <strain evidence="5">CECT1137</strain>
    </source>
</reference>
<dbReference type="SUPFAM" id="SSF54928">
    <property type="entry name" value="RNA-binding domain, RBD"/>
    <property type="match status" value="1"/>
</dbReference>
<dbReference type="Gene3D" id="3.30.70.330">
    <property type="match status" value="2"/>
</dbReference>